<feature type="transmembrane region" description="Helical" evidence="6">
    <location>
        <begin position="56"/>
        <end position="74"/>
    </location>
</feature>
<dbReference type="STRING" id="497964.CfE428DRAFT_5908"/>
<feature type="transmembrane region" description="Helical" evidence="6">
    <location>
        <begin position="235"/>
        <end position="253"/>
    </location>
</feature>
<accession>B4DAG7</accession>
<feature type="region of interest" description="Disordered" evidence="5">
    <location>
        <begin position="615"/>
        <end position="634"/>
    </location>
</feature>
<dbReference type="PANTHER" id="PTHR37422">
    <property type="entry name" value="TEICHURONIC ACID BIOSYNTHESIS PROTEIN TUAE"/>
    <property type="match status" value="1"/>
</dbReference>
<keyword evidence="4 6" id="KW-0472">Membrane</keyword>
<feature type="transmembrane region" description="Helical" evidence="6">
    <location>
        <begin position="209"/>
        <end position="228"/>
    </location>
</feature>
<feature type="transmembrane region" description="Helical" evidence="6">
    <location>
        <begin position="24"/>
        <end position="44"/>
    </location>
</feature>
<dbReference type="Gene3D" id="1.25.40.10">
    <property type="entry name" value="Tetratricopeptide repeat domain"/>
    <property type="match status" value="1"/>
</dbReference>
<dbReference type="InterPro" id="IPR007016">
    <property type="entry name" value="O-antigen_ligase-rel_domated"/>
</dbReference>
<keyword evidence="9" id="KW-1185">Reference proteome</keyword>
<evidence type="ECO:0000256" key="6">
    <source>
        <dbReference type="SAM" id="Phobius"/>
    </source>
</evidence>
<evidence type="ECO:0000256" key="2">
    <source>
        <dbReference type="ARBA" id="ARBA00022692"/>
    </source>
</evidence>
<feature type="transmembrane region" description="Helical" evidence="6">
    <location>
        <begin position="185"/>
        <end position="203"/>
    </location>
</feature>
<dbReference type="Proteomes" id="UP000005824">
    <property type="component" value="Unassembled WGS sequence"/>
</dbReference>
<name>B4DAG7_9BACT</name>
<dbReference type="SUPFAM" id="SSF48452">
    <property type="entry name" value="TPR-like"/>
    <property type="match status" value="1"/>
</dbReference>
<reference evidence="8 9" key="1">
    <citation type="journal article" date="2011" name="J. Bacteriol.">
        <title>Genome sequence of Chthoniobacter flavus Ellin428, an aerobic heterotrophic soil bacterium.</title>
        <authorList>
            <person name="Kant R."/>
            <person name="van Passel M.W."/>
            <person name="Palva A."/>
            <person name="Lucas S."/>
            <person name="Lapidus A."/>
            <person name="Glavina Del Rio T."/>
            <person name="Dalin E."/>
            <person name="Tice H."/>
            <person name="Bruce D."/>
            <person name="Goodwin L."/>
            <person name="Pitluck S."/>
            <person name="Larimer F.W."/>
            <person name="Land M.L."/>
            <person name="Hauser L."/>
            <person name="Sangwan P."/>
            <person name="de Vos W.M."/>
            <person name="Janssen P.H."/>
            <person name="Smidt H."/>
        </authorList>
    </citation>
    <scope>NUCLEOTIDE SEQUENCE [LARGE SCALE GENOMIC DNA]</scope>
    <source>
        <strain evidence="8 9">Ellin428</strain>
    </source>
</reference>
<dbReference type="InParanoid" id="B4DAG7"/>
<comment type="subcellular location">
    <subcellularLocation>
        <location evidence="1">Membrane</location>
        <topology evidence="1">Multi-pass membrane protein</topology>
    </subcellularLocation>
</comment>
<dbReference type="InterPro" id="IPR011990">
    <property type="entry name" value="TPR-like_helical_dom_sf"/>
</dbReference>
<feature type="transmembrane region" description="Helical" evidence="6">
    <location>
        <begin position="110"/>
        <end position="131"/>
    </location>
</feature>
<organism evidence="8 9">
    <name type="scientific">Chthoniobacter flavus Ellin428</name>
    <dbReference type="NCBI Taxonomy" id="497964"/>
    <lineage>
        <taxon>Bacteria</taxon>
        <taxon>Pseudomonadati</taxon>
        <taxon>Verrucomicrobiota</taxon>
        <taxon>Spartobacteria</taxon>
        <taxon>Chthoniobacterales</taxon>
        <taxon>Chthoniobacteraceae</taxon>
        <taxon>Chthoniobacter</taxon>
    </lineage>
</organism>
<dbReference type="Pfam" id="PF04932">
    <property type="entry name" value="Wzy_C"/>
    <property type="match status" value="1"/>
</dbReference>
<dbReference type="GO" id="GO:0016020">
    <property type="term" value="C:membrane"/>
    <property type="evidence" value="ECO:0007669"/>
    <property type="project" value="UniProtKB-SubCell"/>
</dbReference>
<evidence type="ECO:0000256" key="5">
    <source>
        <dbReference type="SAM" id="MobiDB-lite"/>
    </source>
</evidence>
<dbReference type="eggNOG" id="COG3307">
    <property type="taxonomic scope" value="Bacteria"/>
</dbReference>
<keyword evidence="3 6" id="KW-1133">Transmembrane helix</keyword>
<dbReference type="EMBL" id="ABVL01000030">
    <property type="protein sequence ID" value="EDY16628.1"/>
    <property type="molecule type" value="Genomic_DNA"/>
</dbReference>
<dbReference type="AlphaFoldDB" id="B4DAG7"/>
<keyword evidence="2 6" id="KW-0812">Transmembrane</keyword>
<feature type="domain" description="O-antigen ligase-related" evidence="7">
    <location>
        <begin position="196"/>
        <end position="339"/>
    </location>
</feature>
<feature type="transmembrane region" description="Helical" evidence="6">
    <location>
        <begin position="160"/>
        <end position="178"/>
    </location>
</feature>
<evidence type="ECO:0000313" key="9">
    <source>
        <dbReference type="Proteomes" id="UP000005824"/>
    </source>
</evidence>
<feature type="transmembrane region" description="Helical" evidence="6">
    <location>
        <begin position="86"/>
        <end position="103"/>
    </location>
</feature>
<dbReference type="RefSeq" id="WP_006983228.1">
    <property type="nucleotide sequence ID" value="NZ_ABVL01000030.1"/>
</dbReference>
<protein>
    <submittedName>
        <fullName evidence="8">O-antigen polymerase</fullName>
    </submittedName>
</protein>
<evidence type="ECO:0000313" key="8">
    <source>
        <dbReference type="EMBL" id="EDY16628.1"/>
    </source>
</evidence>
<evidence type="ECO:0000256" key="3">
    <source>
        <dbReference type="ARBA" id="ARBA00022989"/>
    </source>
</evidence>
<comment type="caution">
    <text evidence="8">The sequence shown here is derived from an EMBL/GenBank/DDBJ whole genome shotgun (WGS) entry which is preliminary data.</text>
</comment>
<evidence type="ECO:0000256" key="4">
    <source>
        <dbReference type="ARBA" id="ARBA00023136"/>
    </source>
</evidence>
<evidence type="ECO:0000256" key="1">
    <source>
        <dbReference type="ARBA" id="ARBA00004141"/>
    </source>
</evidence>
<proteinExistence type="predicted"/>
<dbReference type="PANTHER" id="PTHR37422:SF13">
    <property type="entry name" value="LIPOPOLYSACCHARIDE BIOSYNTHESIS PROTEIN PA4999-RELATED"/>
    <property type="match status" value="1"/>
</dbReference>
<gene>
    <name evidence="8" type="ORF">CfE428DRAFT_5908</name>
</gene>
<sequence length="634" mass="68970">MSILLLILVILSLSVTQMLMGGNHIAFCLPGYGLLALAALLSWWPRRRTLIPRGATECLVAALLFCAYISIRALFSPEQYLARTDLYNALAGVLLYLLVALNLTSARWRLLLVGAILVLAVINCAIGAVQFTKGEFVPFSFLPHPVYRNRASGFYGYPNHLSGFLEIALMLGLGVAFWSRCASWVKVLAGYISGATLLGILITGSRGGYISTTVGLLVFALLSLVLVGKLASGRLLGVLFASLLIISGVAWGVKQVMWKSSFLQTRAEQTLTVDASRMRLWQAAWKQFRLQPVVGTGSGTYLYYGRQFRNPAIHTDPIHAHNDYFELLGEYGIIGLICAVIFVETHLRRGWSSLTRRVEEGSIFQGIGSNSLALTIGALSAAAACLTHCLLDFNLHIPANLLTAAVVFGLLSTPGEGPETHVSEEEPGLSPLLRLGLPVLGILTLVRILPTAPAEYFAERARALIAQAQRPESVDLNIALESIAQRGLTWNPHDPFLHYAMATALATQGDLASDPTKKEAFYTEAVESYRQQVAAAPGDVYALLALAQGLDTVKQFAESEPIFARAVELDPKGGFSHLAYGQHFFLQDKLAEAETQFHLAFEFGAWEPARFGLNQVQDKRREKTEGASPAPATN</sequence>
<evidence type="ECO:0000259" key="7">
    <source>
        <dbReference type="Pfam" id="PF04932"/>
    </source>
</evidence>
<dbReference type="InterPro" id="IPR051533">
    <property type="entry name" value="WaaL-like"/>
</dbReference>